<protein>
    <submittedName>
        <fullName evidence="1">Uncharacterized protein</fullName>
    </submittedName>
</protein>
<sequence>MSWEKLSEGDVAIGTNISFTYLAYLNREQLRFLELAGPINAPTEIKYNSEKRVVGIENGLGTELVYGTLSPEILEAIDGLKNENIKSPYIRNVEGTLLLRIFPVNILKRPTTFEEGKDFIERIVKEDNLEELIALQDVRCKDVE</sequence>
<accession>A0A150IS10</accession>
<comment type="caution">
    <text evidence="1">The sequence shown here is derived from an EMBL/GenBank/DDBJ whole genome shotgun (WGS) entry which is preliminary data.</text>
</comment>
<evidence type="ECO:0000313" key="1">
    <source>
        <dbReference type="EMBL" id="KYC47635.1"/>
    </source>
</evidence>
<organism evidence="1 2">
    <name type="scientific">Candidatus Methanofastidiosum methylothiophilum</name>
    <dbReference type="NCBI Taxonomy" id="1705564"/>
    <lineage>
        <taxon>Archaea</taxon>
        <taxon>Methanobacteriati</taxon>
        <taxon>Methanobacteriota</taxon>
        <taxon>Stenosarchaea group</taxon>
        <taxon>Candidatus Methanofastidiosia</taxon>
        <taxon>Candidatus Methanofastidiosales</taxon>
        <taxon>Candidatus Methanofastidiosaceae</taxon>
        <taxon>Candidatus Methanofastidiosum</taxon>
    </lineage>
</organism>
<dbReference type="AlphaFoldDB" id="A0A150IS10"/>
<dbReference type="EMBL" id="LNGD01000154">
    <property type="protein sequence ID" value="KYC47635.1"/>
    <property type="molecule type" value="Genomic_DNA"/>
</dbReference>
<evidence type="ECO:0000313" key="2">
    <source>
        <dbReference type="Proteomes" id="UP000075578"/>
    </source>
</evidence>
<name>A0A150IS10_9EURY</name>
<proteinExistence type="predicted"/>
<dbReference type="Proteomes" id="UP000075578">
    <property type="component" value="Unassembled WGS sequence"/>
</dbReference>
<reference evidence="1 2" key="1">
    <citation type="journal article" date="2016" name="ISME J.">
        <title>Chasing the elusive Euryarchaeota class WSA2: genomes reveal a uniquely fastidious methyl-reducing methanogen.</title>
        <authorList>
            <person name="Nobu M.K."/>
            <person name="Narihiro T."/>
            <person name="Kuroda K."/>
            <person name="Mei R."/>
            <person name="Liu W.T."/>
        </authorList>
    </citation>
    <scope>NUCLEOTIDE SEQUENCE [LARGE SCALE GENOMIC DNA]</scope>
    <source>
        <strain evidence="1">U1lsi0528_Bin089</strain>
    </source>
</reference>
<gene>
    <name evidence="1" type="ORF">AMQ74_01665</name>
</gene>